<evidence type="ECO:0000313" key="1">
    <source>
        <dbReference type="EMBL" id="CDW41400.1"/>
    </source>
</evidence>
<name>A0A0K2UTP5_LEPSM</name>
<dbReference type="EMBL" id="HACA01024039">
    <property type="protein sequence ID" value="CDW41400.1"/>
    <property type="molecule type" value="Transcribed_RNA"/>
</dbReference>
<accession>A0A0K2UTP5</accession>
<sequence length="62" mass="7531">MGEKIFVRWEIPFLTPVMKETHILRCKTLLNDFKKVKAKQGVMFNDKKIWIVYPVRNRHSDR</sequence>
<protein>
    <submittedName>
        <fullName evidence="1">Uncharacterized protein</fullName>
    </submittedName>
</protein>
<organism evidence="1">
    <name type="scientific">Lepeophtheirus salmonis</name>
    <name type="common">Salmon louse</name>
    <name type="synonym">Caligus salmonis</name>
    <dbReference type="NCBI Taxonomy" id="72036"/>
    <lineage>
        <taxon>Eukaryota</taxon>
        <taxon>Metazoa</taxon>
        <taxon>Ecdysozoa</taxon>
        <taxon>Arthropoda</taxon>
        <taxon>Crustacea</taxon>
        <taxon>Multicrustacea</taxon>
        <taxon>Hexanauplia</taxon>
        <taxon>Copepoda</taxon>
        <taxon>Siphonostomatoida</taxon>
        <taxon>Caligidae</taxon>
        <taxon>Lepeophtheirus</taxon>
    </lineage>
</organism>
<proteinExistence type="predicted"/>
<dbReference type="AlphaFoldDB" id="A0A0K2UTP5"/>
<reference evidence="1" key="1">
    <citation type="submission" date="2014-05" db="EMBL/GenBank/DDBJ databases">
        <authorList>
            <person name="Chronopoulou M."/>
        </authorList>
    </citation>
    <scope>NUCLEOTIDE SEQUENCE</scope>
    <source>
        <tissue evidence="1">Whole organism</tissue>
    </source>
</reference>